<organism evidence="2 3">
    <name type="scientific">Vanrija pseudolonga</name>
    <dbReference type="NCBI Taxonomy" id="143232"/>
    <lineage>
        <taxon>Eukaryota</taxon>
        <taxon>Fungi</taxon>
        <taxon>Dikarya</taxon>
        <taxon>Basidiomycota</taxon>
        <taxon>Agaricomycotina</taxon>
        <taxon>Tremellomycetes</taxon>
        <taxon>Trichosporonales</taxon>
        <taxon>Trichosporonaceae</taxon>
        <taxon>Vanrija</taxon>
    </lineage>
</organism>
<sequence length="587" mass="63720">MFRLPSLKRRFFPRHKPGVITLSPPPTPPRTPSPGDARSSSIMGVYAVSWDTGRSTTTAESHSHPHSPPLFAPTRLVDTILEDDEREGEREPLVVADEDEDEDSLSESGDADSDGDDADEDIVSEWSFGHAPDDDSVPTETANGLLIAPNTRRDVPTETDNGILIAPAAPPRREVPVATETAAGILVVRREREPEPASDAESAYEDAVEHPMLPPLVLPPLVFTPLPPLPTTPPSRSPTSPAAGRPLTPAEVPRRASSLHASSPTGTRAPSPSSTRATYREVVPTQQRGKAAQSRPSVLKRLATRADDAPPLPVVDNDDMLALGGLRPQRRRSKRKPVPYAADEHATLPSDHVSWVQALRAEPDDTRAQVLAACDDDSGTLAQLNARLDALLAPPERPVSLVDLVAPDADEAVLRMRLRARLELGDAAPPTIAAYRTLATAEAGHAAQVAWFVEERGAMKRALDKSYAAWETERDLHLRTLLRELRLRRKAHALEAELAAVKAGSGQAEGGEQAVRDWLEDVEASRREPAPTVPLQTPAEAVDRANSSIVQLVDWVDRLKVENRGLRARLAFGPGVDYNVDYNWPSE</sequence>
<feature type="compositionally biased region" description="Pro residues" evidence="1">
    <location>
        <begin position="23"/>
        <end position="32"/>
    </location>
</feature>
<protein>
    <submittedName>
        <fullName evidence="2">Uncharacterized protein</fullName>
    </submittedName>
</protein>
<dbReference type="EMBL" id="CP086718">
    <property type="protein sequence ID" value="WOO83817.1"/>
    <property type="molecule type" value="Genomic_DNA"/>
</dbReference>
<feature type="compositionally biased region" description="Basic residues" evidence="1">
    <location>
        <begin position="1"/>
        <end position="17"/>
    </location>
</feature>
<dbReference type="AlphaFoldDB" id="A0AAF1BKC2"/>
<reference evidence="2" key="1">
    <citation type="submission" date="2023-10" db="EMBL/GenBank/DDBJ databases">
        <authorList>
            <person name="Noh H."/>
        </authorList>
    </citation>
    <scope>NUCLEOTIDE SEQUENCE</scope>
    <source>
        <strain evidence="2">DUCC4014</strain>
    </source>
</reference>
<feature type="compositionally biased region" description="Acidic residues" evidence="1">
    <location>
        <begin position="96"/>
        <end position="123"/>
    </location>
</feature>
<gene>
    <name evidence="2" type="ORF">LOC62_05G007337</name>
</gene>
<name>A0AAF1BKC2_9TREE</name>
<keyword evidence="3" id="KW-1185">Reference proteome</keyword>
<feature type="compositionally biased region" description="Pro residues" evidence="1">
    <location>
        <begin position="225"/>
        <end position="236"/>
    </location>
</feature>
<accession>A0AAF1BKC2</accession>
<evidence type="ECO:0000313" key="3">
    <source>
        <dbReference type="Proteomes" id="UP000827549"/>
    </source>
</evidence>
<proteinExistence type="predicted"/>
<feature type="region of interest" description="Disordered" evidence="1">
    <location>
        <begin position="1"/>
        <end position="167"/>
    </location>
</feature>
<dbReference type="GeneID" id="87810510"/>
<feature type="compositionally biased region" description="Acidic residues" evidence="1">
    <location>
        <begin position="196"/>
        <end position="206"/>
    </location>
</feature>
<dbReference type="Proteomes" id="UP000827549">
    <property type="component" value="Chromosome 5"/>
</dbReference>
<evidence type="ECO:0000256" key="1">
    <source>
        <dbReference type="SAM" id="MobiDB-lite"/>
    </source>
</evidence>
<evidence type="ECO:0000313" key="2">
    <source>
        <dbReference type="EMBL" id="WOO83817.1"/>
    </source>
</evidence>
<feature type="compositionally biased region" description="Polar residues" evidence="1">
    <location>
        <begin position="259"/>
        <end position="277"/>
    </location>
</feature>
<feature type="region of interest" description="Disordered" evidence="1">
    <location>
        <begin position="186"/>
        <end position="297"/>
    </location>
</feature>
<dbReference type="RefSeq" id="XP_062629843.1">
    <property type="nucleotide sequence ID" value="XM_062773859.1"/>
</dbReference>